<keyword evidence="2" id="KW-1185">Reference proteome</keyword>
<name>A0A3N6MLV7_9BURK</name>
<reference evidence="1 2" key="1">
    <citation type="submission" date="2018-11" db="EMBL/GenBank/DDBJ databases">
        <title>Paraburkholderia sp. DHOA04, isolated from soil.</title>
        <authorList>
            <person name="Gao Z.-H."/>
            <person name="Qiu L.-H."/>
            <person name="Fu J.-C."/>
        </authorList>
    </citation>
    <scope>NUCLEOTIDE SEQUENCE [LARGE SCALE GENOMIC DNA]</scope>
    <source>
        <strain evidence="1 2">DHOA04</strain>
    </source>
</reference>
<proteinExistence type="predicted"/>
<comment type="caution">
    <text evidence="1">The sequence shown here is derived from an EMBL/GenBank/DDBJ whole genome shotgun (WGS) entry which is preliminary data.</text>
</comment>
<gene>
    <name evidence="1" type="ORF">D1Y85_18660</name>
</gene>
<organism evidence="1 2">
    <name type="scientific">Paraburkholderia dinghuensis</name>
    <dbReference type="NCBI Taxonomy" id="2305225"/>
    <lineage>
        <taxon>Bacteria</taxon>
        <taxon>Pseudomonadati</taxon>
        <taxon>Pseudomonadota</taxon>
        <taxon>Betaproteobacteria</taxon>
        <taxon>Burkholderiales</taxon>
        <taxon>Burkholderiaceae</taxon>
        <taxon>Paraburkholderia</taxon>
    </lineage>
</organism>
<dbReference type="Pfam" id="PF11162">
    <property type="entry name" value="DUF2946"/>
    <property type="match status" value="1"/>
</dbReference>
<evidence type="ECO:0000313" key="2">
    <source>
        <dbReference type="Proteomes" id="UP000272778"/>
    </source>
</evidence>
<dbReference type="AlphaFoldDB" id="A0A3N6MLV7"/>
<protein>
    <submittedName>
        <fullName evidence="1">DUF2946 domain-containing protein</fullName>
    </submittedName>
</protein>
<dbReference type="RefSeq" id="WP_124152555.1">
    <property type="nucleotide sequence ID" value="NZ_RQIS01000013.1"/>
</dbReference>
<accession>A0A3N6MLV7</accession>
<dbReference type="InterPro" id="IPR021333">
    <property type="entry name" value="DUF2946"/>
</dbReference>
<evidence type="ECO:0000313" key="1">
    <source>
        <dbReference type="EMBL" id="RQH04478.1"/>
    </source>
</evidence>
<dbReference type="Proteomes" id="UP000272778">
    <property type="component" value="Unassembled WGS sequence"/>
</dbReference>
<dbReference type="OrthoDB" id="8538365at2"/>
<dbReference type="EMBL" id="RQIS01000013">
    <property type="protein sequence ID" value="RQH04478.1"/>
    <property type="molecule type" value="Genomic_DNA"/>
</dbReference>
<sequence>MSRIRLGKIGSLLGLLAILTSVFAPTISQTLATHHLHGHAHTAFCTTDPASGAHTRDTPNHSLAQHWQACAYCGLLAHVPVLPGTAAKFGVAPAIACVSAAPSVRDVHALVAHTAAQPRAPPVFY</sequence>